<comment type="subcellular location">
    <subcellularLocation>
        <location evidence="1">Secreted</location>
        <location evidence="1">Extracellular space</location>
        <location evidence="1">Extracellular matrix</location>
    </subcellularLocation>
</comment>
<accession>A0AAV5BWW2</accession>
<dbReference type="PANTHER" id="PTHR31118">
    <property type="entry name" value="CYCLASE-LIKE PROTEIN 2"/>
    <property type="match status" value="1"/>
</dbReference>
<reference evidence="5" key="2">
    <citation type="submission" date="2021-12" db="EMBL/GenBank/DDBJ databases">
        <title>Resequencing data analysis of finger millet.</title>
        <authorList>
            <person name="Hatakeyama M."/>
            <person name="Aluri S."/>
            <person name="Balachadran M.T."/>
            <person name="Sivarajan S.R."/>
            <person name="Poveda L."/>
            <person name="Shimizu-Inatsugi R."/>
            <person name="Schlapbach R."/>
            <person name="Sreeman S.M."/>
            <person name="Shimizu K.K."/>
        </authorList>
    </citation>
    <scope>NUCLEOTIDE SEQUENCE</scope>
</reference>
<evidence type="ECO:0000256" key="2">
    <source>
        <dbReference type="ARBA" id="ARBA00007865"/>
    </source>
</evidence>
<dbReference type="Proteomes" id="UP001054889">
    <property type="component" value="Unassembled WGS sequence"/>
</dbReference>
<keyword evidence="3" id="KW-0964">Secreted</keyword>
<dbReference type="InterPro" id="IPR037175">
    <property type="entry name" value="KFase_sf"/>
</dbReference>
<reference evidence="5" key="1">
    <citation type="journal article" date="2018" name="DNA Res.">
        <title>Multiple hybrid de novo genome assembly of finger millet, an orphan allotetraploid crop.</title>
        <authorList>
            <person name="Hatakeyama M."/>
            <person name="Aluri S."/>
            <person name="Balachadran M.T."/>
            <person name="Sivarajan S.R."/>
            <person name="Patrignani A."/>
            <person name="Gruter S."/>
            <person name="Poveda L."/>
            <person name="Shimizu-Inatsugi R."/>
            <person name="Baeten J."/>
            <person name="Francoijs K.J."/>
            <person name="Nataraja K.N."/>
            <person name="Reddy Y.A.N."/>
            <person name="Phadnis S."/>
            <person name="Ravikumar R.L."/>
            <person name="Schlapbach R."/>
            <person name="Sreeman S.M."/>
            <person name="Shimizu K.K."/>
        </authorList>
    </citation>
    <scope>NUCLEOTIDE SEQUENCE</scope>
</reference>
<dbReference type="EMBL" id="BQKI01000003">
    <property type="protein sequence ID" value="GJM90442.1"/>
    <property type="molecule type" value="Genomic_DNA"/>
</dbReference>
<dbReference type="InterPro" id="IPR007325">
    <property type="entry name" value="KFase/CYL"/>
</dbReference>
<evidence type="ECO:0000256" key="4">
    <source>
        <dbReference type="SAM" id="SignalP"/>
    </source>
</evidence>
<feature type="chain" id="PRO_5043506738" evidence="4">
    <location>
        <begin position="28"/>
        <end position="217"/>
    </location>
</feature>
<dbReference type="AlphaFoldDB" id="A0AAV5BWW2"/>
<sequence length="217" mass="23260">MSPSPPMAMLLLAVTMLPCALVASVSGSGLAAHPAYSDDGTGTCGPVAGTRLEEYDGGRIMDITHAYRPELPAAGPDGLGRVVHLIMSMANGTLFNLSELRMDGPALLVDVPRNTNITEDGAQWLVDNTDIKLVGVDYLSVAAFDYLISAHVVFFKKTEDLHAKFHLISKKNMFLTDIIPVEGLKLDDVEAGAYMLHCLPLRLIGAEGSPVRCILIK</sequence>
<comment type="similarity">
    <text evidence="2">Belongs to the Cyclase 1 superfamily.</text>
</comment>
<dbReference type="GO" id="GO:0004061">
    <property type="term" value="F:arylformamidase activity"/>
    <property type="evidence" value="ECO:0007669"/>
    <property type="project" value="InterPro"/>
</dbReference>
<organism evidence="5 6">
    <name type="scientific">Eleusine coracana subsp. coracana</name>
    <dbReference type="NCBI Taxonomy" id="191504"/>
    <lineage>
        <taxon>Eukaryota</taxon>
        <taxon>Viridiplantae</taxon>
        <taxon>Streptophyta</taxon>
        <taxon>Embryophyta</taxon>
        <taxon>Tracheophyta</taxon>
        <taxon>Spermatophyta</taxon>
        <taxon>Magnoliopsida</taxon>
        <taxon>Liliopsida</taxon>
        <taxon>Poales</taxon>
        <taxon>Poaceae</taxon>
        <taxon>PACMAD clade</taxon>
        <taxon>Chloridoideae</taxon>
        <taxon>Cynodonteae</taxon>
        <taxon>Eleusininae</taxon>
        <taxon>Eleusine</taxon>
    </lineage>
</organism>
<feature type="signal peptide" evidence="4">
    <location>
        <begin position="1"/>
        <end position="27"/>
    </location>
</feature>
<dbReference type="Gene3D" id="3.50.30.50">
    <property type="entry name" value="Putative cyclase"/>
    <property type="match status" value="1"/>
</dbReference>
<dbReference type="SUPFAM" id="SSF102198">
    <property type="entry name" value="Putative cyclase"/>
    <property type="match status" value="1"/>
</dbReference>
<protein>
    <submittedName>
        <fullName evidence="5">Uncharacterized protein</fullName>
    </submittedName>
</protein>
<keyword evidence="6" id="KW-1185">Reference proteome</keyword>
<evidence type="ECO:0000256" key="1">
    <source>
        <dbReference type="ARBA" id="ARBA00004498"/>
    </source>
</evidence>
<name>A0AAV5BWW2_ELECO</name>
<evidence type="ECO:0000256" key="3">
    <source>
        <dbReference type="ARBA" id="ARBA00022530"/>
    </source>
</evidence>
<gene>
    <name evidence="5" type="primary">ga06722</name>
    <name evidence="5" type="ORF">PR202_ga06722</name>
</gene>
<comment type="caution">
    <text evidence="5">The sequence shown here is derived from an EMBL/GenBank/DDBJ whole genome shotgun (WGS) entry which is preliminary data.</text>
</comment>
<dbReference type="GO" id="GO:0019441">
    <property type="term" value="P:L-tryptophan catabolic process to kynurenine"/>
    <property type="evidence" value="ECO:0007669"/>
    <property type="project" value="InterPro"/>
</dbReference>
<dbReference type="PANTHER" id="PTHR31118:SF27">
    <property type="entry name" value="CYCLASE-LIKE PROTEIN 1"/>
    <property type="match status" value="1"/>
</dbReference>
<keyword evidence="4" id="KW-0732">Signal</keyword>
<evidence type="ECO:0000313" key="5">
    <source>
        <dbReference type="EMBL" id="GJM90442.1"/>
    </source>
</evidence>
<proteinExistence type="inferred from homology"/>
<keyword evidence="3" id="KW-0272">Extracellular matrix</keyword>
<evidence type="ECO:0000313" key="6">
    <source>
        <dbReference type="Proteomes" id="UP001054889"/>
    </source>
</evidence>